<dbReference type="OrthoDB" id="6121517at2"/>
<keyword evidence="8" id="KW-0472">Membrane</keyword>
<dbReference type="Pfam" id="PF07963">
    <property type="entry name" value="N_methyl"/>
    <property type="match status" value="1"/>
</dbReference>
<dbReference type="Pfam" id="PF02501">
    <property type="entry name" value="T2SSI"/>
    <property type="match status" value="1"/>
</dbReference>
<dbReference type="InterPro" id="IPR010052">
    <property type="entry name" value="T2SS_protein-GspI"/>
</dbReference>
<feature type="domain" description="Type II secretion system protein GspI C-terminal" evidence="10">
    <location>
        <begin position="45"/>
        <end position="108"/>
    </location>
</feature>
<dbReference type="SUPFAM" id="SSF54523">
    <property type="entry name" value="Pili subunits"/>
    <property type="match status" value="1"/>
</dbReference>
<dbReference type="PANTHER" id="PTHR38779:SF2">
    <property type="entry name" value="TYPE II SECRETION SYSTEM PROTEIN I-RELATED"/>
    <property type="match status" value="1"/>
</dbReference>
<name>A0A0W0Y4F9_9GAMM</name>
<comment type="similarity">
    <text evidence="2 9">Belongs to the GSP I family.</text>
</comment>
<comment type="subcellular location">
    <subcellularLocation>
        <location evidence="1 9">Cell inner membrane</location>
        <topology evidence="1 9">Single-pass membrane protein</topology>
    </subcellularLocation>
</comment>
<evidence type="ECO:0000256" key="7">
    <source>
        <dbReference type="ARBA" id="ARBA00022989"/>
    </source>
</evidence>
<protein>
    <recommendedName>
        <fullName evidence="9">Type II secretion system protein I</fullName>
        <shortName evidence="9">T2SS minor pseudopilin I</shortName>
    </recommendedName>
</protein>
<evidence type="ECO:0000313" key="11">
    <source>
        <dbReference type="EMBL" id="KTD51567.1"/>
    </source>
</evidence>
<comment type="caution">
    <text evidence="11">The sequence shown here is derived from an EMBL/GenBank/DDBJ whole genome shotgun (WGS) entry which is preliminary data.</text>
</comment>
<dbReference type="PATRIC" id="fig|45073.5.peg.438"/>
<keyword evidence="3" id="KW-1003">Cell membrane</keyword>
<evidence type="ECO:0000256" key="1">
    <source>
        <dbReference type="ARBA" id="ARBA00004377"/>
    </source>
</evidence>
<comment type="PTM">
    <text evidence="9">Cleaved by prepilin peptidase.</text>
</comment>
<organism evidence="11 12">
    <name type="scientific">Legionella quinlivanii</name>
    <dbReference type="NCBI Taxonomy" id="45073"/>
    <lineage>
        <taxon>Bacteria</taxon>
        <taxon>Pseudomonadati</taxon>
        <taxon>Pseudomonadota</taxon>
        <taxon>Gammaproteobacteria</taxon>
        <taxon>Legionellales</taxon>
        <taxon>Legionellaceae</taxon>
        <taxon>Legionella</taxon>
    </lineage>
</organism>
<dbReference type="RefSeq" id="WP_058506536.1">
    <property type="nucleotide sequence ID" value="NZ_CAAAIK010000002.1"/>
</dbReference>
<keyword evidence="6" id="KW-0812">Transmembrane</keyword>
<dbReference type="NCBIfam" id="TIGR02532">
    <property type="entry name" value="IV_pilin_GFxxxE"/>
    <property type="match status" value="1"/>
</dbReference>
<proteinExistence type="inferred from homology"/>
<evidence type="ECO:0000256" key="4">
    <source>
        <dbReference type="ARBA" id="ARBA00022481"/>
    </source>
</evidence>
<evidence type="ECO:0000256" key="8">
    <source>
        <dbReference type="ARBA" id="ARBA00023136"/>
    </source>
</evidence>
<dbReference type="Gene3D" id="3.30.1300.30">
    <property type="entry name" value="GSPII I/J protein-like"/>
    <property type="match status" value="1"/>
</dbReference>
<dbReference type="AlphaFoldDB" id="A0A0W0Y4F9"/>
<evidence type="ECO:0000256" key="9">
    <source>
        <dbReference type="RuleBase" id="RU368030"/>
    </source>
</evidence>
<evidence type="ECO:0000256" key="2">
    <source>
        <dbReference type="ARBA" id="ARBA00008358"/>
    </source>
</evidence>
<comment type="subunit">
    <text evidence="9">Type II secretion is composed of four main components: the outer membrane complex, the inner membrane complex, the cytoplasmic secretion ATPase and the periplasm-spanning pseudopilus.</text>
</comment>
<dbReference type="InterPro" id="IPR012902">
    <property type="entry name" value="N_methyl_site"/>
</dbReference>
<dbReference type="PANTHER" id="PTHR38779">
    <property type="entry name" value="TYPE II SECRETION SYSTEM PROTEIN I-RELATED"/>
    <property type="match status" value="1"/>
</dbReference>
<keyword evidence="12" id="KW-1185">Reference proteome</keyword>
<dbReference type="NCBIfam" id="TIGR01707">
    <property type="entry name" value="gspI"/>
    <property type="match status" value="1"/>
</dbReference>
<evidence type="ECO:0000256" key="5">
    <source>
        <dbReference type="ARBA" id="ARBA00022519"/>
    </source>
</evidence>
<evidence type="ECO:0000259" key="10">
    <source>
        <dbReference type="Pfam" id="PF02501"/>
    </source>
</evidence>
<keyword evidence="4 9" id="KW-0488">Methylation</keyword>
<dbReference type="GO" id="GO:0015628">
    <property type="term" value="P:protein secretion by the type II secretion system"/>
    <property type="evidence" value="ECO:0007669"/>
    <property type="project" value="UniProtKB-UniRule"/>
</dbReference>
<sequence>MKLKVRKTTQAFTLIEVLLALAVIAIALTALVKATAQDVAHTQRLKEKMITQWISTQGAAMVQLGLLSVTTTQEVTQITTMFGQRWYWRVKLVQTPIKSLQQLIITTSKNQAGPFTDPVIAFRYRHAS</sequence>
<comment type="function">
    <text evidence="9">Component of the type II secretion system required for the energy-dependent secretion of extracellular factors such as proteases and toxins from the periplasm.</text>
</comment>
<reference evidence="11 12" key="1">
    <citation type="submission" date="2015-11" db="EMBL/GenBank/DDBJ databases">
        <title>Genomic analysis of 38 Legionella species identifies large and diverse effector repertoires.</title>
        <authorList>
            <person name="Burstein D."/>
            <person name="Amaro F."/>
            <person name="Zusman T."/>
            <person name="Lifshitz Z."/>
            <person name="Cohen O."/>
            <person name="Gilbert J.A."/>
            <person name="Pupko T."/>
            <person name="Shuman H.A."/>
            <person name="Segal G."/>
        </authorList>
    </citation>
    <scope>NUCLEOTIDE SEQUENCE [LARGE SCALE GENOMIC DNA]</scope>
    <source>
        <strain evidence="11 12">CDC#1442-AUS-E</strain>
    </source>
</reference>
<accession>A0A0W0Y4F9</accession>
<dbReference type="STRING" id="45073.Lqui_0411"/>
<gene>
    <name evidence="11" type="primary">lspI</name>
    <name evidence="11" type="ORF">Lqui_0411</name>
</gene>
<dbReference type="GO" id="GO:0005886">
    <property type="term" value="C:plasma membrane"/>
    <property type="evidence" value="ECO:0007669"/>
    <property type="project" value="UniProtKB-SubCell"/>
</dbReference>
<evidence type="ECO:0000256" key="3">
    <source>
        <dbReference type="ARBA" id="ARBA00022475"/>
    </source>
</evidence>
<keyword evidence="7" id="KW-1133">Transmembrane helix</keyword>
<dbReference type="Proteomes" id="UP000054618">
    <property type="component" value="Unassembled WGS sequence"/>
</dbReference>
<evidence type="ECO:0000313" key="12">
    <source>
        <dbReference type="Proteomes" id="UP000054618"/>
    </source>
</evidence>
<dbReference type="InterPro" id="IPR003413">
    <property type="entry name" value="T2SS_GspI_C"/>
</dbReference>
<dbReference type="EMBL" id="LNYS01000006">
    <property type="protein sequence ID" value="KTD51567.1"/>
    <property type="molecule type" value="Genomic_DNA"/>
</dbReference>
<dbReference type="GO" id="GO:0015627">
    <property type="term" value="C:type II protein secretion system complex"/>
    <property type="evidence" value="ECO:0007669"/>
    <property type="project" value="UniProtKB-UniRule"/>
</dbReference>
<evidence type="ECO:0000256" key="6">
    <source>
        <dbReference type="ARBA" id="ARBA00022692"/>
    </source>
</evidence>
<dbReference type="InterPro" id="IPR045584">
    <property type="entry name" value="Pilin-like"/>
</dbReference>
<keyword evidence="5 9" id="KW-0997">Cell inner membrane</keyword>